<evidence type="ECO:0000256" key="2">
    <source>
        <dbReference type="ARBA" id="ARBA00004752"/>
    </source>
</evidence>
<keyword evidence="10" id="KW-0573">Peptidoglycan synthesis</keyword>
<proteinExistence type="inferred from homology"/>
<keyword evidence="18" id="KW-1185">Reference proteome</keyword>
<dbReference type="InterPro" id="IPR012338">
    <property type="entry name" value="Beta-lactam/transpept-like"/>
</dbReference>
<evidence type="ECO:0000259" key="16">
    <source>
        <dbReference type="SMART" id="SM00936"/>
    </source>
</evidence>
<comment type="catalytic activity">
    <reaction evidence="12">
        <text>Preferential cleavage: (Ac)2-L-Lys-D-Ala-|-D-Ala. Also transpeptidation of peptidyl-alanyl moieties that are N-acyl substituents of D-alanine.</text>
        <dbReference type="EC" id="3.4.16.4"/>
    </reaction>
</comment>
<dbReference type="InterPro" id="IPR018044">
    <property type="entry name" value="Peptidase_S11"/>
</dbReference>
<feature type="active site" description="Proton acceptor" evidence="13">
    <location>
        <position position="119"/>
    </location>
</feature>
<comment type="similarity">
    <text evidence="3 15">Belongs to the peptidase S11 family.</text>
</comment>
<dbReference type="EMBL" id="QKMR01000006">
    <property type="protein sequence ID" value="PYG88444.1"/>
    <property type="molecule type" value="Genomic_DNA"/>
</dbReference>
<evidence type="ECO:0000256" key="1">
    <source>
        <dbReference type="ARBA" id="ARBA00003217"/>
    </source>
</evidence>
<dbReference type="AlphaFoldDB" id="A0A318Y872"/>
<dbReference type="PANTHER" id="PTHR21581:SF33">
    <property type="entry name" value="D-ALANYL-D-ALANINE CARBOXYPEPTIDASE DACB"/>
    <property type="match status" value="1"/>
</dbReference>
<dbReference type="GO" id="GO:0071555">
    <property type="term" value="P:cell wall organization"/>
    <property type="evidence" value="ECO:0007669"/>
    <property type="project" value="UniProtKB-KW"/>
</dbReference>
<dbReference type="GO" id="GO:0009002">
    <property type="term" value="F:serine-type D-Ala-D-Ala carboxypeptidase activity"/>
    <property type="evidence" value="ECO:0007669"/>
    <property type="project" value="UniProtKB-EC"/>
</dbReference>
<evidence type="ECO:0000256" key="11">
    <source>
        <dbReference type="ARBA" id="ARBA00023316"/>
    </source>
</evidence>
<comment type="caution">
    <text evidence="17">The sequence shown here is derived from an EMBL/GenBank/DDBJ whole genome shotgun (WGS) entry which is preliminary data.</text>
</comment>
<dbReference type="SUPFAM" id="SSF56601">
    <property type="entry name" value="beta-lactamase/transpeptidase-like"/>
    <property type="match status" value="1"/>
</dbReference>
<evidence type="ECO:0000256" key="6">
    <source>
        <dbReference type="ARBA" id="ARBA00022670"/>
    </source>
</evidence>
<protein>
    <recommendedName>
        <fullName evidence="4">serine-type D-Ala-D-Ala carboxypeptidase</fullName>
        <ecNumber evidence="4">3.4.16.4</ecNumber>
    </recommendedName>
</protein>
<dbReference type="EC" id="3.4.16.4" evidence="4"/>
<evidence type="ECO:0000256" key="9">
    <source>
        <dbReference type="ARBA" id="ARBA00022960"/>
    </source>
</evidence>
<evidence type="ECO:0000256" key="8">
    <source>
        <dbReference type="ARBA" id="ARBA00022801"/>
    </source>
</evidence>
<evidence type="ECO:0000256" key="5">
    <source>
        <dbReference type="ARBA" id="ARBA00022645"/>
    </source>
</evidence>
<accession>A0A318Y872</accession>
<dbReference type="UniPathway" id="UPA00219"/>
<dbReference type="SMART" id="SM00936">
    <property type="entry name" value="PBP5_C"/>
    <property type="match status" value="1"/>
</dbReference>
<evidence type="ECO:0000313" key="17">
    <source>
        <dbReference type="EMBL" id="PYG88444.1"/>
    </source>
</evidence>
<dbReference type="Pfam" id="PF07943">
    <property type="entry name" value="PBP5_C"/>
    <property type="match status" value="1"/>
</dbReference>
<keyword evidence="9" id="KW-0133">Cell shape</keyword>
<dbReference type="Proteomes" id="UP000248132">
    <property type="component" value="Unassembled WGS sequence"/>
</dbReference>
<sequence length="433" mass="48117">MSFVIKETYLTYIYHSGFNYGSTKVQKVGDDRLLKKFLKILLVVFVILANMFYNDLSYADDISDDEPIDYLFNQESVEAVGKNIPKISAGAAIVIDVASGRVLYEKNAYTRRSIASTTKIMTAIVAIENGKENEDVIVSKKAASISGSQVNLQEGKTYKLGDLLYAMMLRSGNDAAIAIAEHVGGSEEAFAEMMNRKAAEIGATNTNFVTPHGLDNPQHYSTPYDLALITQYALRNEKFCKIVGTKASTFMGSNITNTNEMLSLYPGADGVKTGYTGQAGRCLVTSATHDGWRVISVVLNCSSRSVRAQSSKTLLDYAFNNYKSREYLKEGQRISDIKLHKGLEDNIPLYSDRDISIPLKEEEAAKLETIYNFSGEIEAPVKIYSKVGTIDYRLDGKLLASADIITHNEIGRKDFYFYFNKIFKSWTGLVRGK</sequence>
<reference evidence="17 18" key="1">
    <citation type="submission" date="2018-06" db="EMBL/GenBank/DDBJ databases">
        <title>Genomic Encyclopedia of Type Strains, Phase I: the one thousand microbial genomes (KMG-I) project.</title>
        <authorList>
            <person name="Kyrpides N."/>
        </authorList>
    </citation>
    <scope>NUCLEOTIDE SEQUENCE [LARGE SCALE GENOMIC DNA]</scope>
    <source>
        <strain evidence="17 18">DSM 19573</strain>
    </source>
</reference>
<name>A0A318Y872_9FIRM</name>
<evidence type="ECO:0000313" key="18">
    <source>
        <dbReference type="Proteomes" id="UP000248132"/>
    </source>
</evidence>
<evidence type="ECO:0000256" key="3">
    <source>
        <dbReference type="ARBA" id="ARBA00007164"/>
    </source>
</evidence>
<dbReference type="GO" id="GO:0006508">
    <property type="term" value="P:proteolysis"/>
    <property type="evidence" value="ECO:0007669"/>
    <property type="project" value="UniProtKB-KW"/>
</dbReference>
<evidence type="ECO:0000256" key="7">
    <source>
        <dbReference type="ARBA" id="ARBA00022729"/>
    </source>
</evidence>
<evidence type="ECO:0000256" key="10">
    <source>
        <dbReference type="ARBA" id="ARBA00022984"/>
    </source>
</evidence>
<dbReference type="GO" id="GO:0009252">
    <property type="term" value="P:peptidoglycan biosynthetic process"/>
    <property type="evidence" value="ECO:0007669"/>
    <property type="project" value="UniProtKB-UniPathway"/>
</dbReference>
<dbReference type="Gene3D" id="3.40.710.10">
    <property type="entry name" value="DD-peptidase/beta-lactamase superfamily"/>
    <property type="match status" value="1"/>
</dbReference>
<feature type="active site" evidence="13">
    <location>
        <position position="171"/>
    </location>
</feature>
<feature type="domain" description="Peptidase S11 D-Ala-D-Ala carboxypeptidase A C-terminal" evidence="16">
    <location>
        <begin position="322"/>
        <end position="412"/>
    </location>
</feature>
<dbReference type="SUPFAM" id="SSF69189">
    <property type="entry name" value="Penicillin-binding protein associated domain"/>
    <property type="match status" value="1"/>
</dbReference>
<keyword evidence="7" id="KW-0732">Signal</keyword>
<evidence type="ECO:0000256" key="15">
    <source>
        <dbReference type="RuleBase" id="RU004016"/>
    </source>
</evidence>
<comment type="function">
    <text evidence="1">Removes C-terminal D-alanyl residues from sugar-peptide cell wall precursors.</text>
</comment>
<evidence type="ECO:0000256" key="14">
    <source>
        <dbReference type="PIRSR" id="PIRSR618044-2"/>
    </source>
</evidence>
<dbReference type="GO" id="GO:0008360">
    <property type="term" value="P:regulation of cell shape"/>
    <property type="evidence" value="ECO:0007669"/>
    <property type="project" value="UniProtKB-KW"/>
</dbReference>
<dbReference type="InterPro" id="IPR001967">
    <property type="entry name" value="Peptidase_S11_N"/>
</dbReference>
<dbReference type="InterPro" id="IPR015956">
    <property type="entry name" value="Peniciliin-bd_prot_C_sf"/>
</dbReference>
<organism evidence="17 18">
    <name type="scientific">Ruminiclostridium sufflavum DSM 19573</name>
    <dbReference type="NCBI Taxonomy" id="1121337"/>
    <lineage>
        <taxon>Bacteria</taxon>
        <taxon>Bacillati</taxon>
        <taxon>Bacillota</taxon>
        <taxon>Clostridia</taxon>
        <taxon>Eubacteriales</taxon>
        <taxon>Oscillospiraceae</taxon>
        <taxon>Ruminiclostridium</taxon>
    </lineage>
</organism>
<keyword evidence="11" id="KW-0961">Cell wall biogenesis/degradation</keyword>
<dbReference type="PANTHER" id="PTHR21581">
    <property type="entry name" value="D-ALANYL-D-ALANINE CARBOXYPEPTIDASE"/>
    <property type="match status" value="1"/>
</dbReference>
<dbReference type="PRINTS" id="PR00725">
    <property type="entry name" value="DADACBPTASE1"/>
</dbReference>
<gene>
    <name evidence="17" type="ORF">LY28_01293</name>
</gene>
<feature type="binding site" evidence="14">
    <location>
        <position position="272"/>
    </location>
    <ligand>
        <name>substrate</name>
    </ligand>
</feature>
<dbReference type="InterPro" id="IPR012907">
    <property type="entry name" value="Peptidase_S11_C"/>
</dbReference>
<evidence type="ECO:0000256" key="4">
    <source>
        <dbReference type="ARBA" id="ARBA00012448"/>
    </source>
</evidence>
<dbReference type="InterPro" id="IPR037167">
    <property type="entry name" value="Peptidase_S11_C_sf"/>
</dbReference>
<dbReference type="Pfam" id="PF00768">
    <property type="entry name" value="Peptidase_S11"/>
    <property type="match status" value="1"/>
</dbReference>
<evidence type="ECO:0000256" key="12">
    <source>
        <dbReference type="ARBA" id="ARBA00034000"/>
    </source>
</evidence>
<feature type="active site" description="Acyl-ester intermediate" evidence="13">
    <location>
        <position position="116"/>
    </location>
</feature>
<keyword evidence="5 17" id="KW-0121">Carboxypeptidase</keyword>
<evidence type="ECO:0000256" key="13">
    <source>
        <dbReference type="PIRSR" id="PIRSR618044-1"/>
    </source>
</evidence>
<keyword evidence="6" id="KW-0645">Protease</keyword>
<keyword evidence="8" id="KW-0378">Hydrolase</keyword>
<dbReference type="Gene3D" id="2.60.410.10">
    <property type="entry name" value="D-Ala-D-Ala carboxypeptidase, C-terminal domain"/>
    <property type="match status" value="1"/>
</dbReference>
<comment type="pathway">
    <text evidence="2">Cell wall biogenesis; peptidoglycan biosynthesis.</text>
</comment>